<feature type="domain" description="LTD" evidence="3">
    <location>
        <begin position="42"/>
        <end position="208"/>
    </location>
</feature>
<evidence type="ECO:0000256" key="2">
    <source>
        <dbReference type="SAM" id="SignalP"/>
    </source>
</evidence>
<dbReference type="InterPro" id="IPR001322">
    <property type="entry name" value="Lamin_tail_dom"/>
</dbReference>
<dbReference type="Gene3D" id="2.60.40.2700">
    <property type="match status" value="1"/>
</dbReference>
<organism evidence="4 5">
    <name type="scientific">Nocardioides pinisoli</name>
    <dbReference type="NCBI Taxonomy" id="2950279"/>
    <lineage>
        <taxon>Bacteria</taxon>
        <taxon>Bacillati</taxon>
        <taxon>Actinomycetota</taxon>
        <taxon>Actinomycetes</taxon>
        <taxon>Propionibacteriales</taxon>
        <taxon>Nocardioidaceae</taxon>
        <taxon>Nocardioides</taxon>
    </lineage>
</organism>
<dbReference type="PANTHER" id="PTHR43143:SF5">
    <property type="entry name" value="SECRETED PROTEIN"/>
    <property type="match status" value="1"/>
</dbReference>
<proteinExistence type="predicted"/>
<keyword evidence="2" id="KW-0732">Signal</keyword>
<feature type="compositionally biased region" description="Low complexity" evidence="1">
    <location>
        <begin position="1245"/>
        <end position="1263"/>
    </location>
</feature>
<sequence>MPSARSALPSLTSLFASVALAAGSLAAVTLPAQAAVAAAVPTQPPAPPTDPGLRAPVLQVTEVAPDTANVGGADAYEFVEVYNASDAPVAFRDFTLNYLYVDANAVTTNQALWPATPRDPVIDPGQTLVLWVRNAANAALTAADFNAAFGARLTAGEDLVEVRSAGMANGGLRGIQVMTNTGIDTSTTYYFNDAQTTATTAIQYAWNPAGSPDHLWVPQPKDGTVQTMTGLDVPTPGYTHPGQVPDGLVATPAADAPPTVDDLTGGPLLPETEDLTVGFDVRDDHQVRTAELTLATDVGDPVTRSLRFESPDRFVHTIPSVDLYGKQWLDYTLEVSDGTHTTTLGPVRVELADGPRPPVRLNHADDDFVSGDTPLTATTDGDPSGLALAIDGQQVDDVVPSLEAAPRFAFEATNTDAFFRNGVKIGDEVLTVFDEGFYERTETVAADVPLEQVVRGRQVTIGIYAGTKAWPEPDPDENNDDWTAIDPRLALPDGRVLRPVTCAGAGEGQEPTERACPAPDARIGFSDANLVYFLATFDVPDDAFDSVLHQWDTAAVADGPHAISATAGGQSAKRTLAVDNSAPQVTSSIEDGVTPRGSFEVDAEATDAGAGVESLTATLDGEEVTLPHPSSSVELEAGPHEVVLTAVDVLGNTRTRTIGFTTPKEQPSAALQAPEDGAEVEAGEVALEATPTDPEGDVLDVELRRGFHLAADDEAVTASAGTAYDAGRVARDGAVLLGEDDLAAITTTDGLVATTESDDLFPYQLYTVDVPDGAGDDFTARVHWSGSANAEARIGLHVLDVTAGEWDEVDEHLTTGGAPTDFELDALVPAKDHVADGRMTVLVQHSEGFTTPGQSSRGDRVPPYSGAGVTPRDAYDFTVAWESDTQYYNQNPDFYRHQRAIHDFLVGQRANLDLQYLMHTGDIVNDWDQPAQWERADAAYRDLDEAGIPYSVLAGNHDVGHHRNDYGAYGRWFGEARYADKPWYGGSHENNRGSYNLVSADGIDLMVVTMGWGAGDPQIRWLNRVIAEHPERKVILNLHEFMLTTGGLGPIPQRIMDDVVTPNANVIAVGSGHYHDAYTRTDEMDDDGDGVADRTVYSMLFDYQGLPEGGLGYLRLLHFDNVGGRIIVRTYSPSLDDFDSDDPSLEPVHQRFEIPYAASGLTPRTRTLSTDELSIDILTTERIAAFDDVESGTPLTATWPVEPGEHGWYVRTADPHGAVDHSVVRTFTAAGQPTDPTTPVPTTPDPTTAPTTTPSPTAGAVAAGTPTLRGKARVGRELRVDPGTWGAGTTLTYAWYADGERLAGESGPTLELRARHRGDRISVAVTGTAGGLTPTTAGVEDDVDVRRGRLTGPRPRVLGRPSVGGVLRVRPGDWTAGARLRFVWLADGERVGTGRRLALRPAHRGERISVRVVARKPGYGTLRRTSPPSRVVVPR</sequence>
<keyword evidence="5" id="KW-1185">Reference proteome</keyword>
<dbReference type="PROSITE" id="PS51841">
    <property type="entry name" value="LTD"/>
    <property type="match status" value="1"/>
</dbReference>
<dbReference type="Gene3D" id="3.60.21.10">
    <property type="match status" value="1"/>
</dbReference>
<protein>
    <submittedName>
        <fullName evidence="4">Metallophosphoesterase</fullName>
    </submittedName>
</protein>
<evidence type="ECO:0000313" key="4">
    <source>
        <dbReference type="EMBL" id="MCP3422606.1"/>
    </source>
</evidence>
<feature type="signal peptide" evidence="2">
    <location>
        <begin position="1"/>
        <end position="21"/>
    </location>
</feature>
<dbReference type="InterPro" id="IPR029052">
    <property type="entry name" value="Metallo-depent_PP-like"/>
</dbReference>
<reference evidence="4 5" key="1">
    <citation type="submission" date="2022-06" db="EMBL/GenBank/DDBJ databases">
        <authorList>
            <person name="So Y."/>
        </authorList>
    </citation>
    <scope>NUCLEOTIDE SEQUENCE [LARGE SCALE GENOMIC DNA]</scope>
    <source>
        <strain evidence="4 5">STR3</strain>
    </source>
</reference>
<feature type="region of interest" description="Disordered" evidence="1">
    <location>
        <begin position="1229"/>
        <end position="1263"/>
    </location>
</feature>
<name>A0ABT1KZD2_9ACTN</name>
<dbReference type="InterPro" id="IPR051918">
    <property type="entry name" value="STPP_CPPED1"/>
</dbReference>
<dbReference type="InterPro" id="IPR004843">
    <property type="entry name" value="Calcineurin-like_PHP"/>
</dbReference>
<dbReference type="Pfam" id="PF00149">
    <property type="entry name" value="Metallophos"/>
    <property type="match status" value="1"/>
</dbReference>
<evidence type="ECO:0000313" key="5">
    <source>
        <dbReference type="Proteomes" id="UP001204524"/>
    </source>
</evidence>
<dbReference type="SUPFAM" id="SSF56300">
    <property type="entry name" value="Metallo-dependent phosphatases"/>
    <property type="match status" value="1"/>
</dbReference>
<comment type="caution">
    <text evidence="4">The sequence shown here is derived from an EMBL/GenBank/DDBJ whole genome shotgun (WGS) entry which is preliminary data.</text>
</comment>
<accession>A0ABT1KZD2</accession>
<feature type="region of interest" description="Disordered" evidence="1">
    <location>
        <begin position="848"/>
        <end position="867"/>
    </location>
</feature>
<dbReference type="Proteomes" id="UP001204524">
    <property type="component" value="Unassembled WGS sequence"/>
</dbReference>
<evidence type="ECO:0000259" key="3">
    <source>
        <dbReference type="PROSITE" id="PS51841"/>
    </source>
</evidence>
<evidence type="ECO:0000256" key="1">
    <source>
        <dbReference type="SAM" id="MobiDB-lite"/>
    </source>
</evidence>
<dbReference type="RefSeq" id="WP_254181806.1">
    <property type="nucleotide sequence ID" value="NZ_JANARS010000005.1"/>
</dbReference>
<gene>
    <name evidence="4" type="ORF">NCI01_12435</name>
</gene>
<dbReference type="EMBL" id="JANARS010000005">
    <property type="protein sequence ID" value="MCP3422606.1"/>
    <property type="molecule type" value="Genomic_DNA"/>
</dbReference>
<feature type="chain" id="PRO_5046428178" evidence="2">
    <location>
        <begin position="22"/>
        <end position="1435"/>
    </location>
</feature>
<dbReference type="PANTHER" id="PTHR43143">
    <property type="entry name" value="METALLOPHOSPHOESTERASE, CALCINEURIN SUPERFAMILY"/>
    <property type="match status" value="1"/>
</dbReference>